<organism evidence="1 2">
    <name type="scientific">Anabarilius grahami</name>
    <name type="common">Kanglang fish</name>
    <name type="synonym">Barilius grahami</name>
    <dbReference type="NCBI Taxonomy" id="495550"/>
    <lineage>
        <taxon>Eukaryota</taxon>
        <taxon>Metazoa</taxon>
        <taxon>Chordata</taxon>
        <taxon>Craniata</taxon>
        <taxon>Vertebrata</taxon>
        <taxon>Euteleostomi</taxon>
        <taxon>Actinopterygii</taxon>
        <taxon>Neopterygii</taxon>
        <taxon>Teleostei</taxon>
        <taxon>Ostariophysi</taxon>
        <taxon>Cypriniformes</taxon>
        <taxon>Xenocyprididae</taxon>
        <taxon>Xenocypridinae</taxon>
        <taxon>Xenocypridinae incertae sedis</taxon>
        <taxon>Anabarilius</taxon>
    </lineage>
</organism>
<evidence type="ECO:0000313" key="2">
    <source>
        <dbReference type="Proteomes" id="UP000281406"/>
    </source>
</evidence>
<dbReference type="AlphaFoldDB" id="A0A3N0XPJ3"/>
<name>A0A3N0XPJ3_ANAGA</name>
<protein>
    <submittedName>
        <fullName evidence="1">Uncharacterized protein</fullName>
    </submittedName>
</protein>
<dbReference type="OrthoDB" id="10354274at2759"/>
<comment type="caution">
    <text evidence="1">The sequence shown here is derived from an EMBL/GenBank/DDBJ whole genome shotgun (WGS) entry which is preliminary data.</text>
</comment>
<reference evidence="1 2" key="1">
    <citation type="submission" date="2018-10" db="EMBL/GenBank/DDBJ databases">
        <title>Genome assembly for a Yunnan-Guizhou Plateau 3E fish, Anabarilius grahami (Regan), and its evolutionary and genetic applications.</title>
        <authorList>
            <person name="Jiang W."/>
        </authorList>
    </citation>
    <scope>NUCLEOTIDE SEQUENCE [LARGE SCALE GENOMIC DNA]</scope>
    <source>
        <strain evidence="1">AG-KIZ</strain>
        <tissue evidence="1">Muscle</tissue>
    </source>
</reference>
<sequence>MAKSSLEWLQAVTCTRGGHRETKSIQVQSETLSRSDKKGEEANVQEFALLALRTKMNGAEGLFFLSALKKRVTEVIDSQQPATPAGKHHSSNFTEAGKRSRAVLLAKLGDLMRTWQKEKQVRGAASVLCIVGWPVSGLKESSIMSRLSEGSPSGLQFQRVTIELFPSASTPCLIEQTYQCPFVEVSHIRTLSATPQNRPYGI</sequence>
<proteinExistence type="predicted"/>
<evidence type="ECO:0000313" key="1">
    <source>
        <dbReference type="EMBL" id="ROI79335.1"/>
    </source>
</evidence>
<dbReference type="EMBL" id="RJVU01068486">
    <property type="protein sequence ID" value="ROI79335.1"/>
    <property type="molecule type" value="Genomic_DNA"/>
</dbReference>
<dbReference type="Proteomes" id="UP000281406">
    <property type="component" value="Unassembled WGS sequence"/>
</dbReference>
<gene>
    <name evidence="1" type="ORF">DPX16_7223</name>
</gene>
<keyword evidence="2" id="KW-1185">Reference proteome</keyword>
<accession>A0A3N0XPJ3</accession>